<organism evidence="1 2">
    <name type="scientific">Plakobranchus ocellatus</name>
    <dbReference type="NCBI Taxonomy" id="259542"/>
    <lineage>
        <taxon>Eukaryota</taxon>
        <taxon>Metazoa</taxon>
        <taxon>Spiralia</taxon>
        <taxon>Lophotrochozoa</taxon>
        <taxon>Mollusca</taxon>
        <taxon>Gastropoda</taxon>
        <taxon>Heterobranchia</taxon>
        <taxon>Euthyneura</taxon>
        <taxon>Panpulmonata</taxon>
        <taxon>Sacoglossa</taxon>
        <taxon>Placobranchoidea</taxon>
        <taxon>Plakobranchidae</taxon>
        <taxon>Plakobranchus</taxon>
    </lineage>
</organism>
<protein>
    <submittedName>
        <fullName evidence="1">Uncharacterized protein</fullName>
    </submittedName>
</protein>
<dbReference type="AlphaFoldDB" id="A0AAV4E138"/>
<evidence type="ECO:0000313" key="2">
    <source>
        <dbReference type="Proteomes" id="UP000735302"/>
    </source>
</evidence>
<proteinExistence type="predicted"/>
<gene>
    <name evidence="1" type="ORF">PoB_007663000</name>
</gene>
<evidence type="ECO:0000313" key="1">
    <source>
        <dbReference type="EMBL" id="GFO50125.1"/>
    </source>
</evidence>
<dbReference type="EMBL" id="BLXT01008584">
    <property type="protein sequence ID" value="GFO50125.1"/>
    <property type="molecule type" value="Genomic_DNA"/>
</dbReference>
<accession>A0AAV4E138</accession>
<name>A0AAV4E138_9GAST</name>
<keyword evidence="2" id="KW-1185">Reference proteome</keyword>
<reference evidence="1 2" key="1">
    <citation type="journal article" date="2021" name="Elife">
        <title>Chloroplast acquisition without the gene transfer in kleptoplastic sea slugs, Plakobranchus ocellatus.</title>
        <authorList>
            <person name="Maeda T."/>
            <person name="Takahashi S."/>
            <person name="Yoshida T."/>
            <person name="Shimamura S."/>
            <person name="Takaki Y."/>
            <person name="Nagai Y."/>
            <person name="Toyoda A."/>
            <person name="Suzuki Y."/>
            <person name="Arimoto A."/>
            <person name="Ishii H."/>
            <person name="Satoh N."/>
            <person name="Nishiyama T."/>
            <person name="Hasebe M."/>
            <person name="Maruyama T."/>
            <person name="Minagawa J."/>
            <person name="Obokata J."/>
            <person name="Shigenobu S."/>
        </authorList>
    </citation>
    <scope>NUCLEOTIDE SEQUENCE [LARGE SCALE GENOMIC DNA]</scope>
</reference>
<dbReference type="Proteomes" id="UP000735302">
    <property type="component" value="Unassembled WGS sequence"/>
</dbReference>
<sequence>MSRQLCQKPRQAPPGYRYWYGQQEFSPPQAPAWSHSSTKLFRTQMMGLSEHPAARKPYRMSSDRPAVSVHALVAAVVQESRPASGRGLAILGLTRDLGVCYIGNSRSRPCPEVCPLALCLPLHWSIQTGERSGDQGWGTLH</sequence>
<comment type="caution">
    <text evidence="1">The sequence shown here is derived from an EMBL/GenBank/DDBJ whole genome shotgun (WGS) entry which is preliminary data.</text>
</comment>